<comment type="caution">
    <text evidence="2">The sequence shown here is derived from an EMBL/GenBank/DDBJ whole genome shotgun (WGS) entry which is preliminary data.</text>
</comment>
<dbReference type="Pfam" id="PF01261">
    <property type="entry name" value="AP_endonuc_2"/>
    <property type="match status" value="1"/>
</dbReference>
<protein>
    <submittedName>
        <fullName evidence="2">Sugar phosphate isomerase/epimerase</fullName>
    </submittedName>
</protein>
<dbReference type="InterPro" id="IPR036237">
    <property type="entry name" value="Xyl_isomerase-like_sf"/>
</dbReference>
<dbReference type="Proteomes" id="UP000440513">
    <property type="component" value="Unassembled WGS sequence"/>
</dbReference>
<organism evidence="2 3">
    <name type="scientific">Oliverpabstia intestinalis</name>
    <dbReference type="NCBI Taxonomy" id="2606633"/>
    <lineage>
        <taxon>Bacteria</taxon>
        <taxon>Bacillati</taxon>
        <taxon>Bacillota</taxon>
        <taxon>Clostridia</taxon>
        <taxon>Lachnospirales</taxon>
        <taxon>Lachnospiraceae</taxon>
        <taxon>Oliverpabstia</taxon>
    </lineage>
</organism>
<dbReference type="SUPFAM" id="SSF51658">
    <property type="entry name" value="Xylose isomerase-like"/>
    <property type="match status" value="1"/>
</dbReference>
<dbReference type="EMBL" id="VUMS01000007">
    <property type="protein sequence ID" value="MST66085.1"/>
    <property type="molecule type" value="Genomic_DNA"/>
</dbReference>
<dbReference type="RefSeq" id="WP_154431740.1">
    <property type="nucleotide sequence ID" value="NZ_JBQHQP010000013.1"/>
</dbReference>
<evidence type="ECO:0000313" key="3">
    <source>
        <dbReference type="Proteomes" id="UP000440513"/>
    </source>
</evidence>
<evidence type="ECO:0000259" key="1">
    <source>
        <dbReference type="Pfam" id="PF01261"/>
    </source>
</evidence>
<keyword evidence="3" id="KW-1185">Reference proteome</keyword>
<dbReference type="GO" id="GO:0016853">
    <property type="term" value="F:isomerase activity"/>
    <property type="evidence" value="ECO:0007669"/>
    <property type="project" value="UniProtKB-KW"/>
</dbReference>
<sequence length="298" mass="34558">MRKILCSTGALFPRTTPEKYIALGDMADKLNCNGFEFMVDSTMYENVHKLIQIVKPLKLWIPVVHCQKSLGESLCGMKAWFDETGYHEYRMTDEEDRTAFQNGIERFRVNLEIAGAFGADKMVLHLWNGIVSDKNLSKNIERFGVLNELARASRVELMIENVVCNHKNPLENIRRVHEAYRCATFVYDTKMSEFHNQTMELFSSEWDWLLRECLVSHMHINDYNGGYMDWSNLKTLPVGAGKIDFIGFFDKLAKYDYAGDFTVEATAICRETGEVDYDMLNACFDRIRNLLRHTETHK</sequence>
<name>A0A7X2TLL7_9FIRM</name>
<gene>
    <name evidence="2" type="ORF">FYJ57_04925</name>
</gene>
<dbReference type="InterPro" id="IPR013022">
    <property type="entry name" value="Xyl_isomerase-like_TIM-brl"/>
</dbReference>
<proteinExistence type="predicted"/>
<reference evidence="2 3" key="1">
    <citation type="submission" date="2019-08" db="EMBL/GenBank/DDBJ databases">
        <title>In-depth cultivation of the pig gut microbiome towards novel bacterial diversity and tailored functional studies.</title>
        <authorList>
            <person name="Wylensek D."/>
            <person name="Hitch T.C.A."/>
            <person name="Clavel T."/>
        </authorList>
    </citation>
    <scope>NUCLEOTIDE SEQUENCE [LARGE SCALE GENOMIC DNA]</scope>
    <source>
        <strain evidence="2 3">BSM-380-WT-5A</strain>
    </source>
</reference>
<dbReference type="AlphaFoldDB" id="A0A7X2TLL7"/>
<dbReference type="Gene3D" id="3.20.20.150">
    <property type="entry name" value="Divalent-metal-dependent TIM barrel enzymes"/>
    <property type="match status" value="1"/>
</dbReference>
<keyword evidence="2" id="KW-0413">Isomerase</keyword>
<feature type="domain" description="Xylose isomerase-like TIM barrel" evidence="1">
    <location>
        <begin position="29"/>
        <end position="266"/>
    </location>
</feature>
<evidence type="ECO:0000313" key="2">
    <source>
        <dbReference type="EMBL" id="MST66085.1"/>
    </source>
</evidence>
<accession>A0A7X2TLL7</accession>